<dbReference type="PROSITE" id="PS00678">
    <property type="entry name" value="WD_REPEATS_1"/>
    <property type="match status" value="2"/>
</dbReference>
<feature type="repeat" description="WD" evidence="3">
    <location>
        <begin position="811"/>
        <end position="840"/>
    </location>
</feature>
<evidence type="ECO:0000313" key="6">
    <source>
        <dbReference type="EMBL" id="MFC7381950.1"/>
    </source>
</evidence>
<feature type="domain" description="Novel STAND NTPase 1" evidence="5">
    <location>
        <begin position="271"/>
        <end position="663"/>
    </location>
</feature>
<dbReference type="Proteomes" id="UP001596496">
    <property type="component" value="Unassembled WGS sequence"/>
</dbReference>
<dbReference type="Gene3D" id="3.40.50.1460">
    <property type="match status" value="1"/>
</dbReference>
<dbReference type="PROSITE" id="PS50082">
    <property type="entry name" value="WD_REPEATS_2"/>
    <property type="match status" value="8"/>
</dbReference>
<dbReference type="SMART" id="SM00320">
    <property type="entry name" value="WD40"/>
    <property type="match status" value="12"/>
</dbReference>
<gene>
    <name evidence="6" type="ORF">ACFQSB_07010</name>
</gene>
<feature type="repeat" description="WD" evidence="3">
    <location>
        <begin position="1329"/>
        <end position="1370"/>
    </location>
</feature>
<dbReference type="InterPro" id="IPR011047">
    <property type="entry name" value="Quinoprotein_ADH-like_sf"/>
</dbReference>
<dbReference type="NCBIfam" id="NF047832">
    <property type="entry name" value="caspase_w_EACC1"/>
    <property type="match status" value="1"/>
</dbReference>
<reference evidence="7" key="1">
    <citation type="journal article" date="2019" name="Int. J. Syst. Evol. Microbiol.">
        <title>The Global Catalogue of Microorganisms (GCM) 10K type strain sequencing project: providing services to taxonomists for standard genome sequencing and annotation.</title>
        <authorList>
            <consortium name="The Broad Institute Genomics Platform"/>
            <consortium name="The Broad Institute Genome Sequencing Center for Infectious Disease"/>
            <person name="Wu L."/>
            <person name="Ma J."/>
        </authorList>
    </citation>
    <scope>NUCLEOTIDE SEQUENCE [LARGE SCALE GENOMIC DNA]</scope>
    <source>
        <strain evidence="7">CECT 7649</strain>
    </source>
</reference>
<dbReference type="Gene3D" id="2.130.10.10">
    <property type="entry name" value="YVTN repeat-like/Quinoprotein amine dehydrogenase"/>
    <property type="match status" value="4"/>
</dbReference>
<sequence>MTLGTQSAGRALERPGSRALVAGTARHVRGSALPDVEAAATTARDLGLALVECCGLAPGHLETLVDPANPAELGSTLARAASQARGTFLFSFVGHGLLDAHGELYLATSATDGPSTGLTYKALPYSAVREALIASPAETIIVVLDCCFAGRANGAAASAISDAFGRMRVRRSHLLAAAARDEQALAPMGARHTAYTGCLLTVLREGDELGPRMLSLDDISRYLDRELPRRGFPQHFPQHFGRAGEIALTQNQAYTFPDPETRIPPAEGPCPYRGLEPFEFTADDARLFFGREELVGELVRTVGVRRTDPLFVIGPSGSGKSSVLRAGLLPALAGAEDGWLPLILTPGDSPLTALVQAMSPEEAGDDAADELFDAPHAVNRLIERTLQDQGRPTDRLILVVDQFEEVFTRCQYPAERNAFIHALCAADPARALVVPAVRADFYGHCLAYPGLLTALGAGHVPVGPMTQPQVRRAIEGPAETAGLSLEPGLVDLLLHDLRPGEEDVLSALPLLSHALLATWRNREGRTLTMSGYRAAGGIWRSVTTSAEKVHDSLDDEGREAIRRILLAGVQIGEETEDTRREIDLPGLLARAGTSPRPVIAARDALVRARLISVTEKGAEISHEALLRAWPRLREWIAEDRDELRLRQRLATAATAWHEQGRDPYLLLRGASLESAESWAAGHDHELGALEQDFLRQSRRTRRRGRIRTRLAAALGVLILMVAVAGGVTIRESRAAAEQQHRVAVSGQIAPQVASEYATGNPLGSHKLAVEAYRLAPDNVQAISALLGTQNQHFDDTLDPRNVPPLLWKAVYSPDGKTIATGGKNGEVELWDATTHRQITTIPNPAEPGTTMNITTVAFSPDGTTLAATMRGMIRLWEVTDRAHPQALPALETGDDEQVTFGAFSRDGRLLTGISAGGELRLWDVVRRRLVVAPFGVGQGSHAGFTPDTRTLVIASPDGTVRVWDVRHRRFTRSLTHHAAKLNPRLAISQDGRTLAVSAEDGGVLLWDLPRRRQMKTIAGDDAGRSVSSLAFSPDGSLLAAGGYDSHVRIWDHAAGDRPLADLTGHIAQVNSVEFSPDGATLASAGSDGVVQLWSTRGNFLNGRFSPGITVAFSPARNLLAVAEMSDVVLYSMPARRRVAAFPGLGHTPMAVAFSRDGALLAVASGDRTDPDGTVRLWDVPRQKLLRTITTHHHGVMNAIAFSPDGRTLATSAIYDPTVRLWNPADGSLRATLEGNGGDPAFTRATTLTQGVQSLAYSPDGRTLAVGSFEGIVRLWDTRRNSLVDDRLSQPGSVPALAFSPDGRTLATGGGGDTLIRLYDLATRKVSATLHAHTAQINDLVYAPDGATLISASDDMTVRIWKIRDKTLLAGLPADHKIVAVAYDARNRTVVATGIGPPLVWNIDPRRVAEQICGRLSKPDITPDGWKNLIPQLPYERSCDGMSHRAQDPS</sequence>
<organism evidence="6 7">
    <name type="scientific">Sphaerisporangium rhizosphaerae</name>
    <dbReference type="NCBI Taxonomy" id="2269375"/>
    <lineage>
        <taxon>Bacteria</taxon>
        <taxon>Bacillati</taxon>
        <taxon>Actinomycetota</taxon>
        <taxon>Actinomycetes</taxon>
        <taxon>Streptosporangiales</taxon>
        <taxon>Streptosporangiaceae</taxon>
        <taxon>Sphaerisporangium</taxon>
    </lineage>
</organism>
<dbReference type="InterPro" id="IPR027417">
    <property type="entry name" value="P-loop_NTPase"/>
</dbReference>
<evidence type="ECO:0000256" key="2">
    <source>
        <dbReference type="ARBA" id="ARBA00022737"/>
    </source>
</evidence>
<dbReference type="PROSITE" id="PS50294">
    <property type="entry name" value="WD_REPEATS_REGION"/>
    <property type="match status" value="4"/>
</dbReference>
<dbReference type="CDD" id="cd00200">
    <property type="entry name" value="WD40"/>
    <property type="match status" value="2"/>
</dbReference>
<evidence type="ECO:0000256" key="3">
    <source>
        <dbReference type="PROSITE-ProRule" id="PRU00221"/>
    </source>
</evidence>
<dbReference type="InterPro" id="IPR015943">
    <property type="entry name" value="WD40/YVTN_repeat-like_dom_sf"/>
</dbReference>
<keyword evidence="7" id="KW-1185">Reference proteome</keyword>
<dbReference type="InterPro" id="IPR011600">
    <property type="entry name" value="Pept_C14_caspase"/>
</dbReference>
<dbReference type="RefSeq" id="WP_380825013.1">
    <property type="nucleotide sequence ID" value="NZ_JBHTCG010000003.1"/>
</dbReference>
<keyword evidence="2" id="KW-0677">Repeat</keyword>
<dbReference type="Pfam" id="PF00656">
    <property type="entry name" value="Peptidase_C14"/>
    <property type="match status" value="1"/>
</dbReference>
<accession>A0ABW2P0M6</accession>
<evidence type="ECO:0000256" key="1">
    <source>
        <dbReference type="ARBA" id="ARBA00022574"/>
    </source>
</evidence>
<evidence type="ECO:0000259" key="4">
    <source>
        <dbReference type="Pfam" id="PF00656"/>
    </source>
</evidence>
<dbReference type="SUPFAM" id="SSF52540">
    <property type="entry name" value="P-loop containing nucleoside triphosphate hydrolases"/>
    <property type="match status" value="1"/>
</dbReference>
<feature type="repeat" description="WD" evidence="3">
    <location>
        <begin position="1062"/>
        <end position="1096"/>
    </location>
</feature>
<feature type="repeat" description="WD" evidence="3">
    <location>
        <begin position="1189"/>
        <end position="1231"/>
    </location>
</feature>
<feature type="repeat" description="WD" evidence="3">
    <location>
        <begin position="1026"/>
        <end position="1051"/>
    </location>
</feature>
<dbReference type="InterPro" id="IPR019775">
    <property type="entry name" value="WD40_repeat_CS"/>
</dbReference>
<dbReference type="InterPro" id="IPR001680">
    <property type="entry name" value="WD40_rpt"/>
</dbReference>
<dbReference type="PANTHER" id="PTHR19848">
    <property type="entry name" value="WD40 REPEAT PROTEIN"/>
    <property type="match status" value="1"/>
</dbReference>
<evidence type="ECO:0000259" key="5">
    <source>
        <dbReference type="Pfam" id="PF20703"/>
    </source>
</evidence>
<dbReference type="InterPro" id="IPR020472">
    <property type="entry name" value="WD40_PAC1"/>
</dbReference>
<dbReference type="EMBL" id="JBHTCG010000003">
    <property type="protein sequence ID" value="MFC7381950.1"/>
    <property type="molecule type" value="Genomic_DNA"/>
</dbReference>
<feature type="domain" description="Peptidase C14 caspase" evidence="4">
    <location>
        <begin position="71"/>
        <end position="227"/>
    </location>
</feature>
<dbReference type="Pfam" id="PF00400">
    <property type="entry name" value="WD40"/>
    <property type="match status" value="11"/>
</dbReference>
<feature type="repeat" description="WD" evidence="3">
    <location>
        <begin position="1244"/>
        <end position="1285"/>
    </location>
</feature>
<dbReference type="Pfam" id="PF20703">
    <property type="entry name" value="nSTAND1"/>
    <property type="match status" value="1"/>
</dbReference>
<comment type="caution">
    <text evidence="6">The sequence shown here is derived from an EMBL/GenBank/DDBJ whole genome shotgun (WGS) entry which is preliminary data.</text>
</comment>
<proteinExistence type="predicted"/>
<dbReference type="SUPFAM" id="SSF50998">
    <property type="entry name" value="Quinoprotein alcohol dehydrogenase-like"/>
    <property type="match status" value="2"/>
</dbReference>
<dbReference type="PANTHER" id="PTHR19848:SF8">
    <property type="entry name" value="F-BOX AND WD REPEAT DOMAIN CONTAINING 7"/>
    <property type="match status" value="1"/>
</dbReference>
<feature type="repeat" description="WD" evidence="3">
    <location>
        <begin position="985"/>
        <end position="1016"/>
    </location>
</feature>
<evidence type="ECO:0000313" key="7">
    <source>
        <dbReference type="Proteomes" id="UP001596496"/>
    </source>
</evidence>
<keyword evidence="1 3" id="KW-0853">WD repeat</keyword>
<dbReference type="PRINTS" id="PR00320">
    <property type="entry name" value="GPROTEINBRPT"/>
</dbReference>
<feature type="repeat" description="WD" evidence="3">
    <location>
        <begin position="944"/>
        <end position="973"/>
    </location>
</feature>
<dbReference type="InterPro" id="IPR049052">
    <property type="entry name" value="nSTAND1"/>
</dbReference>
<name>A0ABW2P0M6_9ACTN</name>
<protein>
    <submittedName>
        <fullName evidence="6">AAA family ATPase</fullName>
    </submittedName>
</protein>